<feature type="compositionally biased region" description="Basic and acidic residues" evidence="1">
    <location>
        <begin position="131"/>
        <end position="154"/>
    </location>
</feature>
<feature type="region of interest" description="Disordered" evidence="1">
    <location>
        <begin position="129"/>
        <end position="218"/>
    </location>
</feature>
<protein>
    <recommendedName>
        <fullName evidence="4">YwqJ-like deaminase</fullName>
    </recommendedName>
</protein>
<organism evidence="2 3">
    <name type="scientific">Glycomyces artemisiae</name>
    <dbReference type="NCBI Taxonomy" id="1076443"/>
    <lineage>
        <taxon>Bacteria</taxon>
        <taxon>Bacillati</taxon>
        <taxon>Actinomycetota</taxon>
        <taxon>Actinomycetes</taxon>
        <taxon>Glycomycetales</taxon>
        <taxon>Glycomycetaceae</taxon>
        <taxon>Glycomyces</taxon>
    </lineage>
</organism>
<dbReference type="Proteomes" id="UP000574690">
    <property type="component" value="Unassembled WGS sequence"/>
</dbReference>
<feature type="compositionally biased region" description="Basic residues" evidence="1">
    <location>
        <begin position="246"/>
        <end position="255"/>
    </location>
</feature>
<dbReference type="EMBL" id="JABFXE010000515">
    <property type="protein sequence ID" value="NUQ89286.1"/>
    <property type="molecule type" value="Genomic_DNA"/>
</dbReference>
<evidence type="ECO:0000313" key="3">
    <source>
        <dbReference type="Proteomes" id="UP000574690"/>
    </source>
</evidence>
<feature type="compositionally biased region" description="Basic and acidic residues" evidence="1">
    <location>
        <begin position="72"/>
        <end position="97"/>
    </location>
</feature>
<gene>
    <name evidence="2" type="ORF">HOQ43_12580</name>
</gene>
<feature type="region of interest" description="Disordered" evidence="1">
    <location>
        <begin position="1"/>
        <end position="104"/>
    </location>
</feature>
<name>A0A850CB60_9ACTN</name>
<feature type="compositionally biased region" description="Basic and acidic residues" evidence="1">
    <location>
        <begin position="190"/>
        <end position="204"/>
    </location>
</feature>
<comment type="caution">
    <text evidence="2">The sequence shown here is derived from an EMBL/GenBank/DDBJ whole genome shotgun (WGS) entry which is preliminary data.</text>
</comment>
<feature type="region of interest" description="Disordered" evidence="1">
    <location>
        <begin position="233"/>
        <end position="255"/>
    </location>
</feature>
<evidence type="ECO:0000256" key="1">
    <source>
        <dbReference type="SAM" id="MobiDB-lite"/>
    </source>
</evidence>
<evidence type="ECO:0000313" key="2">
    <source>
        <dbReference type="EMBL" id="NUQ89286.1"/>
    </source>
</evidence>
<sequence length="255" mass="28467">MGRSVVGGRKNSDRDGGAGILTKLLNDPKSFKEAQKKVRQAQGGGKKSKGPETFPNLDPPLKRGPNHMTPSGDKDLDRQRLREALHDKIDEVSDGRDPTTFWSGAQRRPCMSAVWDRESGRVYYNHNTKGKVLEDPDGLHPTLKDRYDEYKKGDGGTWKQYEPNQKDHGEPGTHSETRATNEALLDAETDYAKGERRDKPKLDDFMVDNANPSNKEFMPCCPQCTQMIDGVDGADAGWDKDEQGNKKHRTGKTGL</sequence>
<feature type="compositionally biased region" description="Basic and acidic residues" evidence="1">
    <location>
        <begin position="164"/>
        <end position="179"/>
    </location>
</feature>
<accession>A0A850CB60</accession>
<reference evidence="2 3" key="1">
    <citation type="submission" date="2020-05" db="EMBL/GenBank/DDBJ databases">
        <title>DNA-SIP metagenomic assembled genomes.</title>
        <authorList>
            <person name="Yu J."/>
        </authorList>
    </citation>
    <scope>NUCLEOTIDE SEQUENCE [LARGE SCALE GENOMIC DNA]</scope>
    <source>
        <strain evidence="2">Bin5.27</strain>
    </source>
</reference>
<proteinExistence type="predicted"/>
<evidence type="ECO:0008006" key="4">
    <source>
        <dbReference type="Google" id="ProtNLM"/>
    </source>
</evidence>
<dbReference type="AlphaFoldDB" id="A0A850CB60"/>